<evidence type="ECO:0000313" key="4">
    <source>
        <dbReference type="Proteomes" id="UP001500782"/>
    </source>
</evidence>
<keyword evidence="4" id="KW-1185">Reference proteome</keyword>
<dbReference type="PROSITE" id="PS51352">
    <property type="entry name" value="THIOREDOXIN_2"/>
    <property type="match status" value="1"/>
</dbReference>
<dbReference type="RefSeq" id="WP_343795545.1">
    <property type="nucleotide sequence ID" value="NZ_BAAADJ010000003.1"/>
</dbReference>
<dbReference type="SUPFAM" id="SSF52833">
    <property type="entry name" value="Thioredoxin-like"/>
    <property type="match status" value="1"/>
</dbReference>
<dbReference type="Pfam" id="PF00578">
    <property type="entry name" value="AhpC-TSA"/>
    <property type="match status" value="1"/>
</dbReference>
<dbReference type="EMBL" id="BAAADJ010000003">
    <property type="protein sequence ID" value="GAA0315105.1"/>
    <property type="molecule type" value="Genomic_DNA"/>
</dbReference>
<dbReference type="InterPro" id="IPR050553">
    <property type="entry name" value="Thioredoxin_ResA/DsbE_sf"/>
</dbReference>
<organism evidence="3 4">
    <name type="scientific">Bacillus carboniphilus</name>
    <dbReference type="NCBI Taxonomy" id="86663"/>
    <lineage>
        <taxon>Bacteria</taxon>
        <taxon>Bacillati</taxon>
        <taxon>Bacillota</taxon>
        <taxon>Bacilli</taxon>
        <taxon>Bacillales</taxon>
        <taxon>Bacillaceae</taxon>
        <taxon>Bacillus</taxon>
    </lineage>
</organism>
<name>A0ABN0VR28_9BACI</name>
<gene>
    <name evidence="3" type="ORF">GCM10008967_02020</name>
</gene>
<dbReference type="PANTHER" id="PTHR42852:SF1">
    <property type="entry name" value="THIOREDOXIN-LIKE PROTEIN YNEN"/>
    <property type="match status" value="1"/>
</dbReference>
<evidence type="ECO:0000256" key="1">
    <source>
        <dbReference type="ARBA" id="ARBA00023157"/>
    </source>
</evidence>
<feature type="domain" description="Thioredoxin" evidence="2">
    <location>
        <begin position="34"/>
        <end position="172"/>
    </location>
</feature>
<dbReference type="InterPro" id="IPR036249">
    <property type="entry name" value="Thioredoxin-like_sf"/>
</dbReference>
<dbReference type="PANTHER" id="PTHR42852">
    <property type="entry name" value="THIOL:DISULFIDE INTERCHANGE PROTEIN DSBE"/>
    <property type="match status" value="1"/>
</dbReference>
<dbReference type="InterPro" id="IPR017937">
    <property type="entry name" value="Thioredoxin_CS"/>
</dbReference>
<sequence>MVKKVIAIVSLIALFTVAIVQAIEKEQQDRLPGLKIGTEAPDFTLKNLDGEEVSLSDYRGKKVMLNFWATWCAPCEAEMPEMQKYYEKNKDQNIEILAVNMDPLNDVAGFVERYGLTFPVLLDPIVKNKVEVNELYKTVVIPTSYIIDEKGKIENKYMSTMDLSVIEELMGE</sequence>
<protein>
    <recommendedName>
        <fullName evidence="2">Thioredoxin domain-containing protein</fullName>
    </recommendedName>
</protein>
<dbReference type="InterPro" id="IPR000866">
    <property type="entry name" value="AhpC/TSA"/>
</dbReference>
<dbReference type="Proteomes" id="UP001500782">
    <property type="component" value="Unassembled WGS sequence"/>
</dbReference>
<evidence type="ECO:0000313" key="3">
    <source>
        <dbReference type="EMBL" id="GAA0315105.1"/>
    </source>
</evidence>
<evidence type="ECO:0000259" key="2">
    <source>
        <dbReference type="PROSITE" id="PS51352"/>
    </source>
</evidence>
<dbReference type="CDD" id="cd02966">
    <property type="entry name" value="TlpA_like_family"/>
    <property type="match status" value="1"/>
</dbReference>
<proteinExistence type="predicted"/>
<accession>A0ABN0VR28</accession>
<reference evidence="3 4" key="1">
    <citation type="journal article" date="2019" name="Int. J. Syst. Evol. Microbiol.">
        <title>The Global Catalogue of Microorganisms (GCM) 10K type strain sequencing project: providing services to taxonomists for standard genome sequencing and annotation.</title>
        <authorList>
            <consortium name="The Broad Institute Genomics Platform"/>
            <consortium name="The Broad Institute Genome Sequencing Center for Infectious Disease"/>
            <person name="Wu L."/>
            <person name="Ma J."/>
        </authorList>
    </citation>
    <scope>NUCLEOTIDE SEQUENCE [LARGE SCALE GENOMIC DNA]</scope>
    <source>
        <strain evidence="3 4">JCM 9731</strain>
    </source>
</reference>
<dbReference type="InterPro" id="IPR013766">
    <property type="entry name" value="Thioredoxin_domain"/>
</dbReference>
<comment type="caution">
    <text evidence="3">The sequence shown here is derived from an EMBL/GenBank/DDBJ whole genome shotgun (WGS) entry which is preliminary data.</text>
</comment>
<dbReference type="PROSITE" id="PS00194">
    <property type="entry name" value="THIOREDOXIN_1"/>
    <property type="match status" value="1"/>
</dbReference>
<keyword evidence="1" id="KW-1015">Disulfide bond</keyword>
<dbReference type="Gene3D" id="3.40.30.10">
    <property type="entry name" value="Glutaredoxin"/>
    <property type="match status" value="1"/>
</dbReference>